<feature type="domain" description="BTB" evidence="1">
    <location>
        <begin position="416"/>
        <end position="497"/>
    </location>
</feature>
<dbReference type="CDD" id="cd18186">
    <property type="entry name" value="BTB_POZ_ZBTB_KLHL-like"/>
    <property type="match status" value="1"/>
</dbReference>
<dbReference type="EMBL" id="JANTQA010000015">
    <property type="protein sequence ID" value="KAJ3447904.1"/>
    <property type="molecule type" value="Genomic_DNA"/>
</dbReference>
<protein>
    <submittedName>
        <fullName evidence="2">Btk-binding protein-related</fullName>
    </submittedName>
</protein>
<dbReference type="Proteomes" id="UP001146793">
    <property type="component" value="Unassembled WGS sequence"/>
</dbReference>
<organism evidence="2 3">
    <name type="scientific">Anaeramoeba flamelloides</name>
    <dbReference type="NCBI Taxonomy" id="1746091"/>
    <lineage>
        <taxon>Eukaryota</taxon>
        <taxon>Metamonada</taxon>
        <taxon>Anaeramoebidae</taxon>
        <taxon>Anaeramoeba</taxon>
    </lineage>
</organism>
<name>A0AAV8A309_9EUKA</name>
<dbReference type="Gene3D" id="3.30.710.10">
    <property type="entry name" value="Potassium Channel Kv1.1, Chain A"/>
    <property type="match status" value="1"/>
</dbReference>
<evidence type="ECO:0000259" key="1">
    <source>
        <dbReference type="PROSITE" id="PS50097"/>
    </source>
</evidence>
<accession>A0AAV8A309</accession>
<dbReference type="Pfam" id="PF00651">
    <property type="entry name" value="BTB"/>
    <property type="match status" value="1"/>
</dbReference>
<gene>
    <name evidence="2" type="ORF">M0812_00377</name>
</gene>
<evidence type="ECO:0000313" key="2">
    <source>
        <dbReference type="EMBL" id="KAJ3447904.1"/>
    </source>
</evidence>
<dbReference type="InterPro" id="IPR000210">
    <property type="entry name" value="BTB/POZ_dom"/>
</dbReference>
<comment type="caution">
    <text evidence="2">The sequence shown here is derived from an EMBL/GenBank/DDBJ whole genome shotgun (WGS) entry which is preliminary data.</text>
</comment>
<dbReference type="SUPFAM" id="SSF54695">
    <property type="entry name" value="POZ domain"/>
    <property type="match status" value="1"/>
</dbReference>
<sequence length="536" mass="62445">MTEKELEHYKNKIEQTKEHLDENSKNIAEKTALSIIEFTNSVEDPLSPNFNQEKNPWTKTPKKKKIETITFGFLEYLSRDFFHEIGTPFQSLIRMLTALNSGVCFILENGECWEQEGAYFAKDFALTKFQKHDIEQIDRCAGGYSHYLLISKSGYVYWRNLKKFPYGQMGSGENINFSKPTKIKFFEKLKEEEGIQAVDVKGAGYSSFYLCNNGDLYSSGSNKNGECFLPKWNQNYFTPELVTKNVKKIWGEVYSWKAFFQTNDNKVFCKTKRYEANQRFFVVLSLPMFKDQIILEVGSNCAYQVFLTQSTHSEKQFLHSTTDIYKNTRYEIVDLSRVNSPLIRISATQGNFVTTTQNNDIYCLRDNVLDKITKGVPEMEDEKERYIACSTASGFFASVSSDSKSSLTSYKNEETKNFIIKVKIDNQEDENEEDEDFEEIPVHKFILIARSGLFREMFKTLNRNEEDNSVVDFSIKTLESLEIFFKYLYTNTIELTADDDPQLTVEELEDAYKYYHLTEKFSLQSEIMKIKKQYPL</sequence>
<proteinExistence type="predicted"/>
<dbReference type="AlphaFoldDB" id="A0AAV8A309"/>
<dbReference type="InterPro" id="IPR009091">
    <property type="entry name" value="RCC1/BLIP-II"/>
</dbReference>
<dbReference type="SUPFAM" id="SSF50985">
    <property type="entry name" value="RCC1/BLIP-II"/>
    <property type="match status" value="1"/>
</dbReference>
<reference evidence="2" key="1">
    <citation type="submission" date="2022-08" db="EMBL/GenBank/DDBJ databases">
        <title>Novel sulphate-reducing endosymbionts in the free-living metamonad Anaeramoeba.</title>
        <authorList>
            <person name="Jerlstrom-Hultqvist J."/>
            <person name="Cepicka I."/>
            <person name="Gallot-Lavallee L."/>
            <person name="Salas-Leiva D."/>
            <person name="Curtis B.A."/>
            <person name="Zahonova K."/>
            <person name="Pipaliya S."/>
            <person name="Dacks J."/>
            <person name="Roger A.J."/>
        </authorList>
    </citation>
    <scope>NUCLEOTIDE SEQUENCE</scope>
    <source>
        <strain evidence="2">Busselton2</strain>
    </source>
</reference>
<dbReference type="SMART" id="SM00225">
    <property type="entry name" value="BTB"/>
    <property type="match status" value="1"/>
</dbReference>
<dbReference type="InterPro" id="IPR011333">
    <property type="entry name" value="SKP1/BTB/POZ_sf"/>
</dbReference>
<evidence type="ECO:0000313" key="3">
    <source>
        <dbReference type="Proteomes" id="UP001146793"/>
    </source>
</evidence>
<dbReference type="Gene3D" id="2.130.10.30">
    <property type="entry name" value="Regulator of chromosome condensation 1/beta-lactamase-inhibitor protein II"/>
    <property type="match status" value="1"/>
</dbReference>
<dbReference type="PROSITE" id="PS50097">
    <property type="entry name" value="BTB"/>
    <property type="match status" value="1"/>
</dbReference>